<reference evidence="5" key="1">
    <citation type="submission" date="2023-08" db="EMBL/GenBank/DDBJ databases">
        <title>Black Yeasts Isolated from many extreme environments.</title>
        <authorList>
            <person name="Coleine C."/>
            <person name="Stajich J.E."/>
            <person name="Selbmann L."/>
        </authorList>
    </citation>
    <scope>NUCLEOTIDE SEQUENCE</scope>
    <source>
        <strain evidence="5">CCFEE 5810</strain>
    </source>
</reference>
<evidence type="ECO:0000256" key="2">
    <source>
        <dbReference type="ARBA" id="ARBA00022679"/>
    </source>
</evidence>
<organism evidence="5 6">
    <name type="scientific">Elasticomyces elasticus</name>
    <dbReference type="NCBI Taxonomy" id="574655"/>
    <lineage>
        <taxon>Eukaryota</taxon>
        <taxon>Fungi</taxon>
        <taxon>Dikarya</taxon>
        <taxon>Ascomycota</taxon>
        <taxon>Pezizomycotina</taxon>
        <taxon>Dothideomycetes</taxon>
        <taxon>Dothideomycetidae</taxon>
        <taxon>Mycosphaerellales</taxon>
        <taxon>Teratosphaeriaceae</taxon>
        <taxon>Elasticomyces</taxon>
    </lineage>
</organism>
<accession>A0AAN7ZUJ6</accession>
<dbReference type="AlphaFoldDB" id="A0AAN7ZUJ6"/>
<comment type="caution">
    <text evidence="5">The sequence shown here is derived from an EMBL/GenBank/DDBJ whole genome shotgun (WGS) entry which is preliminary data.</text>
</comment>
<dbReference type="Gene3D" id="3.40.50.1820">
    <property type="entry name" value="alpha/beta hydrolase"/>
    <property type="match status" value="1"/>
</dbReference>
<evidence type="ECO:0000256" key="1">
    <source>
        <dbReference type="ARBA" id="ARBA00006886"/>
    </source>
</evidence>
<dbReference type="SUPFAM" id="SSF53474">
    <property type="entry name" value="alpha/beta-Hydrolases"/>
    <property type="match status" value="1"/>
</dbReference>
<dbReference type="Pfam" id="PF00561">
    <property type="entry name" value="Abhydrolase_1"/>
    <property type="match status" value="1"/>
</dbReference>
<dbReference type="InterPro" id="IPR008220">
    <property type="entry name" value="HAT_MetX-like"/>
</dbReference>
<gene>
    <name evidence="5" type="ORF">LTR97_004666</name>
</gene>
<dbReference type="Proteomes" id="UP001310594">
    <property type="component" value="Unassembled WGS sequence"/>
</dbReference>
<feature type="domain" description="AB hydrolase-1" evidence="4">
    <location>
        <begin position="98"/>
        <end position="249"/>
    </location>
</feature>
<comment type="similarity">
    <text evidence="1">Belongs to the AB hydrolase superfamily. MetX family.</text>
</comment>
<name>A0AAN7ZUJ6_9PEZI</name>
<dbReference type="GO" id="GO:0009092">
    <property type="term" value="P:homoserine metabolic process"/>
    <property type="evidence" value="ECO:0007669"/>
    <property type="project" value="TreeGrafter"/>
</dbReference>
<dbReference type="PANTHER" id="PTHR32268:SF11">
    <property type="entry name" value="HOMOSERINE O-ACETYLTRANSFERASE"/>
    <property type="match status" value="1"/>
</dbReference>
<protein>
    <recommendedName>
        <fullName evidence="4">AB hydrolase-1 domain-containing protein</fullName>
    </recommendedName>
</protein>
<dbReference type="PANTHER" id="PTHR32268">
    <property type="entry name" value="HOMOSERINE O-ACETYLTRANSFERASE"/>
    <property type="match status" value="1"/>
</dbReference>
<keyword evidence="2" id="KW-0808">Transferase</keyword>
<sequence>MSHELKVRRSPTLRHSDSEPSPLKNLNMKPSTILSTVALALPLARAQNETTDTWPEPRPGTFNITNFKFDSGETLDCLELYYQTIGTLKIEEDGSSNAVLLLHGSAVGNSEQFLNEEFAGTLFNPGQVLDTEKYFLVIPDGIGHGESSSPRNTGLHAKFPNYQYSDMIRANHQLLTEHLGINHTRLVLGVSMGGMHTWMWGEEYPDFSDALMPISSLPSQITAHNRLWRRMFIGLVQGDPAWLDGEYESQPIVGLTGALAVLEIMYEGQVALSRDYPTMEGIDGFYDATFEGVLSEIDHFDANNQIYAWNASYTYDPEARLAEIKVPLTAVNTADDLMNPPQLHILEDAVDNKMQKGLGRAVTIPVNNVTMTTGHRSYINAVLWKDELEFLLCKTASKPVERRSVAGRISFGN</sequence>
<feature type="region of interest" description="Disordered" evidence="3">
    <location>
        <begin position="1"/>
        <end position="27"/>
    </location>
</feature>
<evidence type="ECO:0000313" key="5">
    <source>
        <dbReference type="EMBL" id="KAK5701848.1"/>
    </source>
</evidence>
<dbReference type="NCBIfam" id="NF005071">
    <property type="entry name" value="PRK06489.1"/>
    <property type="match status" value="1"/>
</dbReference>
<evidence type="ECO:0000313" key="6">
    <source>
        <dbReference type="Proteomes" id="UP001310594"/>
    </source>
</evidence>
<proteinExistence type="inferred from homology"/>
<dbReference type="EMBL" id="JAVRQU010000006">
    <property type="protein sequence ID" value="KAK5701848.1"/>
    <property type="molecule type" value="Genomic_DNA"/>
</dbReference>
<dbReference type="InterPro" id="IPR029058">
    <property type="entry name" value="AB_hydrolase_fold"/>
</dbReference>
<evidence type="ECO:0000256" key="3">
    <source>
        <dbReference type="SAM" id="MobiDB-lite"/>
    </source>
</evidence>
<dbReference type="GO" id="GO:0004414">
    <property type="term" value="F:homoserine O-acetyltransferase activity"/>
    <property type="evidence" value="ECO:0007669"/>
    <property type="project" value="TreeGrafter"/>
</dbReference>
<evidence type="ECO:0000259" key="4">
    <source>
        <dbReference type="Pfam" id="PF00561"/>
    </source>
</evidence>
<dbReference type="GO" id="GO:0009086">
    <property type="term" value="P:methionine biosynthetic process"/>
    <property type="evidence" value="ECO:0007669"/>
    <property type="project" value="TreeGrafter"/>
</dbReference>
<dbReference type="InterPro" id="IPR000073">
    <property type="entry name" value="AB_hydrolase_1"/>
</dbReference>